<comment type="caution">
    <text evidence="3">The sequence shown here is derived from an EMBL/GenBank/DDBJ whole genome shotgun (WGS) entry which is preliminary data.</text>
</comment>
<dbReference type="RefSeq" id="WP_076111540.1">
    <property type="nucleotide sequence ID" value="NZ_MPTB01000020.1"/>
</dbReference>
<dbReference type="PANTHER" id="PTHR36842">
    <property type="entry name" value="PROTEIN TOLB HOMOLOG"/>
    <property type="match status" value="1"/>
</dbReference>
<feature type="signal peptide" evidence="2">
    <location>
        <begin position="1"/>
        <end position="26"/>
    </location>
</feature>
<keyword evidence="2" id="KW-0732">Signal</keyword>
<dbReference type="PANTHER" id="PTHR36842:SF1">
    <property type="entry name" value="PROTEIN TOLB"/>
    <property type="match status" value="1"/>
</dbReference>
<gene>
    <name evidence="3" type="ORF">BSK56_16185</name>
</gene>
<dbReference type="Proteomes" id="UP000187412">
    <property type="component" value="Unassembled WGS sequence"/>
</dbReference>
<dbReference type="InterPro" id="IPR011042">
    <property type="entry name" value="6-blade_b-propeller_TolB-like"/>
</dbReference>
<dbReference type="Gene3D" id="2.120.10.30">
    <property type="entry name" value="TolB, C-terminal domain"/>
    <property type="match status" value="1"/>
</dbReference>
<dbReference type="EMBL" id="MPTB01000020">
    <property type="protein sequence ID" value="OMD46378.1"/>
    <property type="molecule type" value="Genomic_DNA"/>
</dbReference>
<evidence type="ECO:0000256" key="2">
    <source>
        <dbReference type="SAM" id="SignalP"/>
    </source>
</evidence>
<protein>
    <recommendedName>
        <fullName evidence="5">Lipoprotein</fullName>
    </recommendedName>
</protein>
<evidence type="ECO:0000313" key="4">
    <source>
        <dbReference type="Proteomes" id="UP000187412"/>
    </source>
</evidence>
<dbReference type="SUPFAM" id="SSF69304">
    <property type="entry name" value="Tricorn protease N-terminal domain"/>
    <property type="match status" value="1"/>
</dbReference>
<proteinExistence type="inferred from homology"/>
<name>A0ABX3H7F2_PAEBO</name>
<reference evidence="3 4" key="1">
    <citation type="submission" date="2016-10" db="EMBL/GenBank/DDBJ databases">
        <title>Paenibacillus species isolates.</title>
        <authorList>
            <person name="Beno S.M."/>
        </authorList>
    </citation>
    <scope>NUCLEOTIDE SEQUENCE [LARGE SCALE GENOMIC DNA]</scope>
    <source>
        <strain evidence="3 4">FSL H7-0744</strain>
    </source>
</reference>
<evidence type="ECO:0000256" key="1">
    <source>
        <dbReference type="ARBA" id="ARBA00009820"/>
    </source>
</evidence>
<dbReference type="Pfam" id="PF07676">
    <property type="entry name" value="PD40"/>
    <property type="match status" value="1"/>
</dbReference>
<comment type="similarity">
    <text evidence="1">Belongs to the TolB family.</text>
</comment>
<evidence type="ECO:0000313" key="3">
    <source>
        <dbReference type="EMBL" id="OMD46378.1"/>
    </source>
</evidence>
<sequence length="373" mass="40887">MAAKIGGKPGKAALFLLCTAVLLCTAACNTGETESRQVIEKSGQKITVLDNTSESVYTKLELEGIDKVENVRGMDFVSEDSLVVDKENRQLPAQTVEGQKRYPHNLYLHNLSTEDETPLLEGEKNYGSALLSPDKKHLLYKELEDFTGFGYIMNLETGVSVQVDDTQFRSEEGKWIDNGQILFPDMEGNILRVDLNGDQEIVVKPGAAYVHEVVQSGNLIYYVTGEEAELNAYNTETKQSKTLKKSVMWVIPSPDGSRLAIVKRTKPGEMVLVLCDTEGNEQSTLASAQQIFGTSWSPDGSKLAYALTAGNAASGQDGLFITEVETGEQTPVLADIEVADQLRWSPSGKKLLASSGILKDNAYQFITYVIRLT</sequence>
<feature type="chain" id="PRO_5045067962" description="Lipoprotein" evidence="2">
    <location>
        <begin position="27"/>
        <end position="373"/>
    </location>
</feature>
<evidence type="ECO:0008006" key="5">
    <source>
        <dbReference type="Google" id="ProtNLM"/>
    </source>
</evidence>
<accession>A0ABX3H7F2</accession>
<organism evidence="3 4">
    <name type="scientific">Paenibacillus borealis</name>
    <dbReference type="NCBI Taxonomy" id="160799"/>
    <lineage>
        <taxon>Bacteria</taxon>
        <taxon>Bacillati</taxon>
        <taxon>Bacillota</taxon>
        <taxon>Bacilli</taxon>
        <taxon>Bacillales</taxon>
        <taxon>Paenibacillaceae</taxon>
        <taxon>Paenibacillus</taxon>
    </lineage>
</organism>
<keyword evidence="4" id="KW-1185">Reference proteome</keyword>
<dbReference type="InterPro" id="IPR011659">
    <property type="entry name" value="WD40"/>
</dbReference>